<protein>
    <submittedName>
        <fullName evidence="2">Uncharacterized protein</fullName>
    </submittedName>
</protein>
<feature type="region of interest" description="Disordered" evidence="1">
    <location>
        <begin position="1"/>
        <end position="87"/>
    </location>
</feature>
<dbReference type="EMBL" id="JAIWQS010000010">
    <property type="protein sequence ID" value="KAJ8752898.1"/>
    <property type="molecule type" value="Genomic_DNA"/>
</dbReference>
<evidence type="ECO:0000313" key="3">
    <source>
        <dbReference type="Proteomes" id="UP001159364"/>
    </source>
</evidence>
<dbReference type="AlphaFoldDB" id="A0AAV8SLS1"/>
<evidence type="ECO:0000256" key="1">
    <source>
        <dbReference type="SAM" id="MobiDB-lite"/>
    </source>
</evidence>
<reference evidence="2 3" key="1">
    <citation type="submission" date="2021-09" db="EMBL/GenBank/DDBJ databases">
        <title>Genomic insights and catalytic innovation underlie evolution of tropane alkaloids biosynthesis.</title>
        <authorList>
            <person name="Wang Y.-J."/>
            <person name="Tian T."/>
            <person name="Huang J.-P."/>
            <person name="Huang S.-X."/>
        </authorList>
    </citation>
    <scope>NUCLEOTIDE SEQUENCE [LARGE SCALE GENOMIC DNA]</scope>
    <source>
        <strain evidence="2">KIB-2018</strain>
        <tissue evidence="2">Leaf</tissue>
    </source>
</reference>
<proteinExistence type="predicted"/>
<dbReference type="Proteomes" id="UP001159364">
    <property type="component" value="Linkage Group LG10"/>
</dbReference>
<sequence>MRMMRLKGRRGDVEEVDEEKEKKSKKKKIKEDNMTDSNTDAPVDASQESDNSNIDVSIAREESENSQCIPASPTMAQSIPGVSQVPQ</sequence>
<gene>
    <name evidence="2" type="ORF">K2173_008633</name>
</gene>
<keyword evidence="3" id="KW-1185">Reference proteome</keyword>
<organism evidence="2 3">
    <name type="scientific">Erythroxylum novogranatense</name>
    <dbReference type="NCBI Taxonomy" id="1862640"/>
    <lineage>
        <taxon>Eukaryota</taxon>
        <taxon>Viridiplantae</taxon>
        <taxon>Streptophyta</taxon>
        <taxon>Embryophyta</taxon>
        <taxon>Tracheophyta</taxon>
        <taxon>Spermatophyta</taxon>
        <taxon>Magnoliopsida</taxon>
        <taxon>eudicotyledons</taxon>
        <taxon>Gunneridae</taxon>
        <taxon>Pentapetalae</taxon>
        <taxon>rosids</taxon>
        <taxon>fabids</taxon>
        <taxon>Malpighiales</taxon>
        <taxon>Erythroxylaceae</taxon>
        <taxon>Erythroxylum</taxon>
    </lineage>
</organism>
<feature type="compositionally biased region" description="Polar residues" evidence="1">
    <location>
        <begin position="65"/>
        <end position="87"/>
    </location>
</feature>
<evidence type="ECO:0000313" key="2">
    <source>
        <dbReference type="EMBL" id="KAJ8752898.1"/>
    </source>
</evidence>
<name>A0AAV8SLS1_9ROSI</name>
<comment type="caution">
    <text evidence="2">The sequence shown here is derived from an EMBL/GenBank/DDBJ whole genome shotgun (WGS) entry which is preliminary data.</text>
</comment>
<feature type="compositionally biased region" description="Polar residues" evidence="1">
    <location>
        <begin position="35"/>
        <end position="55"/>
    </location>
</feature>
<accession>A0AAV8SLS1</accession>